<keyword evidence="3" id="KW-1185">Reference proteome</keyword>
<dbReference type="Proteomes" id="UP001176941">
    <property type="component" value="Chromosome 21"/>
</dbReference>
<organism evidence="2 3">
    <name type="scientific">Rangifer tarandus platyrhynchus</name>
    <name type="common">Svalbard reindeer</name>
    <dbReference type="NCBI Taxonomy" id="3082113"/>
    <lineage>
        <taxon>Eukaryota</taxon>
        <taxon>Metazoa</taxon>
        <taxon>Chordata</taxon>
        <taxon>Craniata</taxon>
        <taxon>Vertebrata</taxon>
        <taxon>Euteleostomi</taxon>
        <taxon>Mammalia</taxon>
        <taxon>Eutheria</taxon>
        <taxon>Laurasiatheria</taxon>
        <taxon>Artiodactyla</taxon>
        <taxon>Ruminantia</taxon>
        <taxon>Pecora</taxon>
        <taxon>Cervidae</taxon>
        <taxon>Odocoileinae</taxon>
        <taxon>Rangifer</taxon>
    </lineage>
</organism>
<dbReference type="Pfam" id="PF15553">
    <property type="entry name" value="TEX19"/>
    <property type="match status" value="1"/>
</dbReference>
<evidence type="ECO:0000256" key="1">
    <source>
        <dbReference type="SAM" id="MobiDB-lite"/>
    </source>
</evidence>
<reference evidence="2" key="1">
    <citation type="submission" date="2023-04" db="EMBL/GenBank/DDBJ databases">
        <authorList>
            <consortium name="ELIXIR-Norway"/>
        </authorList>
    </citation>
    <scope>NUCLEOTIDE SEQUENCE [LARGE SCALE GENOMIC DNA]</scope>
</reference>
<feature type="compositionally biased region" description="Polar residues" evidence="1">
    <location>
        <begin position="66"/>
        <end position="76"/>
    </location>
</feature>
<protein>
    <recommendedName>
        <fullName evidence="4">Testis expressed 19</fullName>
    </recommendedName>
</protein>
<dbReference type="PANTHER" id="PTHR31387:SF0">
    <property type="entry name" value="TESTIS-EXPRESSED PROTEIN 19"/>
    <property type="match status" value="1"/>
</dbReference>
<feature type="compositionally biased region" description="Polar residues" evidence="1">
    <location>
        <begin position="305"/>
        <end position="321"/>
    </location>
</feature>
<feature type="compositionally biased region" description="Acidic residues" evidence="1">
    <location>
        <begin position="53"/>
        <end position="65"/>
    </location>
</feature>
<feature type="region of interest" description="Disordered" evidence="1">
    <location>
        <begin position="53"/>
        <end position="91"/>
    </location>
</feature>
<accession>A0ABN8YQ70</accession>
<proteinExistence type="predicted"/>
<sequence>MCPPVSKRYGAEGMSYLHASWMYQLQYGSQLRICFACYKAAFLDLKQQLESEDWEDGDWDPELMDNSETGSEQGSSPGMGPNWPQGLWQPAQGESVGWGLDTLASGPVESEDMGLDDHFVPTELQPQDAVPLGLDAEDADWTQGLPWRFGGIPTCSHWPSPSVPWEGFFKVDLPPGEPMVLELGTTQDMDPVEAEAYLLDLQILSLVGCYDAVYLQKMKPKRVRMTPGQCWKLLLEPDEVWVVRLQDAPQKQELHLWKLSILESSLPGQTEELVPADSALLKRGFTILSYSPWAKRKSEEGDSASRPQSSTQGADASTSGPTEPGEKLAAVGASALGELPRFQPFNPGSQN</sequence>
<evidence type="ECO:0008006" key="4">
    <source>
        <dbReference type="Google" id="ProtNLM"/>
    </source>
</evidence>
<evidence type="ECO:0000313" key="2">
    <source>
        <dbReference type="EMBL" id="CAI9163629.1"/>
    </source>
</evidence>
<feature type="region of interest" description="Disordered" evidence="1">
    <location>
        <begin position="296"/>
        <end position="333"/>
    </location>
</feature>
<dbReference type="PANTHER" id="PTHR31387">
    <property type="entry name" value="TESTIS-EXPRESSED PROTEIN 19"/>
    <property type="match status" value="1"/>
</dbReference>
<gene>
    <name evidence="2" type="ORF">MRATA1EN1_LOCUS12591</name>
</gene>
<name>A0ABN8YQ70_RANTA</name>
<dbReference type="EMBL" id="OX459957">
    <property type="protein sequence ID" value="CAI9163629.1"/>
    <property type="molecule type" value="Genomic_DNA"/>
</dbReference>
<dbReference type="InterPro" id="IPR029093">
    <property type="entry name" value="TEX19"/>
</dbReference>
<evidence type="ECO:0000313" key="3">
    <source>
        <dbReference type="Proteomes" id="UP001176941"/>
    </source>
</evidence>